<evidence type="ECO:0000256" key="2">
    <source>
        <dbReference type="ARBA" id="ARBA00023157"/>
    </source>
</evidence>
<dbReference type="PROSITE" id="PS50835">
    <property type="entry name" value="IG_LIKE"/>
    <property type="match status" value="1"/>
</dbReference>
<evidence type="ECO:0000259" key="5">
    <source>
        <dbReference type="PROSITE" id="PS50835"/>
    </source>
</evidence>
<protein>
    <recommendedName>
        <fullName evidence="5">Ig-like domain-containing protein</fullName>
    </recommendedName>
</protein>
<dbReference type="SUPFAM" id="SSF48726">
    <property type="entry name" value="Immunoglobulin"/>
    <property type="match status" value="2"/>
</dbReference>
<feature type="domain" description="Ig-like" evidence="5">
    <location>
        <begin position="38"/>
        <end position="93"/>
    </location>
</feature>
<evidence type="ECO:0000313" key="6">
    <source>
        <dbReference type="EMBL" id="KAL2079195.1"/>
    </source>
</evidence>
<dbReference type="PANTHER" id="PTHR11481:SF64">
    <property type="entry name" value="FC RECEPTOR-LIKE PROTEIN 4"/>
    <property type="match status" value="1"/>
</dbReference>
<keyword evidence="3" id="KW-0472">Membrane</keyword>
<keyword evidence="3" id="KW-0812">Transmembrane</keyword>
<feature type="signal peptide" evidence="4">
    <location>
        <begin position="1"/>
        <end position="18"/>
    </location>
</feature>
<evidence type="ECO:0000256" key="4">
    <source>
        <dbReference type="SAM" id="SignalP"/>
    </source>
</evidence>
<evidence type="ECO:0000256" key="3">
    <source>
        <dbReference type="SAM" id="Phobius"/>
    </source>
</evidence>
<name>A0ABD1IY68_9TELE</name>
<organism evidence="6 7">
    <name type="scientific">Coilia grayii</name>
    <name type="common">Gray's grenadier anchovy</name>
    <dbReference type="NCBI Taxonomy" id="363190"/>
    <lineage>
        <taxon>Eukaryota</taxon>
        <taxon>Metazoa</taxon>
        <taxon>Chordata</taxon>
        <taxon>Craniata</taxon>
        <taxon>Vertebrata</taxon>
        <taxon>Euteleostomi</taxon>
        <taxon>Actinopterygii</taxon>
        <taxon>Neopterygii</taxon>
        <taxon>Teleostei</taxon>
        <taxon>Clupei</taxon>
        <taxon>Clupeiformes</taxon>
        <taxon>Clupeoidei</taxon>
        <taxon>Engraulidae</taxon>
        <taxon>Coilinae</taxon>
        <taxon>Coilia</taxon>
    </lineage>
</organism>
<dbReference type="AlphaFoldDB" id="A0ABD1IY68"/>
<evidence type="ECO:0000256" key="1">
    <source>
        <dbReference type="ARBA" id="ARBA00022729"/>
    </source>
</evidence>
<dbReference type="InterPro" id="IPR050488">
    <property type="entry name" value="Ig_Fc_receptor"/>
</dbReference>
<keyword evidence="2" id="KW-1015">Disulfide bond</keyword>
<dbReference type="Proteomes" id="UP001591681">
    <property type="component" value="Unassembled WGS sequence"/>
</dbReference>
<keyword evidence="7" id="KW-1185">Reference proteome</keyword>
<proteinExistence type="predicted"/>
<dbReference type="PANTHER" id="PTHR11481">
    <property type="entry name" value="IMMUNOGLOBULIN FC RECEPTOR"/>
    <property type="match status" value="1"/>
</dbReference>
<gene>
    <name evidence="6" type="ORF">ACEWY4_024939</name>
</gene>
<keyword evidence="3" id="KW-1133">Transmembrane helix</keyword>
<dbReference type="InterPro" id="IPR013783">
    <property type="entry name" value="Ig-like_fold"/>
</dbReference>
<feature type="chain" id="PRO_5044741797" description="Ig-like domain-containing protein" evidence="4">
    <location>
        <begin position="19"/>
        <end position="297"/>
    </location>
</feature>
<accession>A0ABD1IY68</accession>
<dbReference type="EMBL" id="JBHFQA010000022">
    <property type="protein sequence ID" value="KAL2079195.1"/>
    <property type="molecule type" value="Genomic_DNA"/>
</dbReference>
<comment type="caution">
    <text evidence="6">The sequence shown here is derived from an EMBL/GenBank/DDBJ whole genome shotgun (WGS) entry which is preliminary data.</text>
</comment>
<evidence type="ECO:0000313" key="7">
    <source>
        <dbReference type="Proteomes" id="UP001591681"/>
    </source>
</evidence>
<feature type="transmembrane region" description="Helical" evidence="3">
    <location>
        <begin position="193"/>
        <end position="214"/>
    </location>
</feature>
<dbReference type="InterPro" id="IPR036179">
    <property type="entry name" value="Ig-like_dom_sf"/>
</dbReference>
<dbReference type="Pfam" id="PF13895">
    <property type="entry name" value="Ig_2"/>
    <property type="match status" value="1"/>
</dbReference>
<reference evidence="6 7" key="1">
    <citation type="submission" date="2024-09" db="EMBL/GenBank/DDBJ databases">
        <title>A chromosome-level genome assembly of Gray's grenadier anchovy, Coilia grayii.</title>
        <authorList>
            <person name="Fu Z."/>
        </authorList>
    </citation>
    <scope>NUCLEOTIDE SEQUENCE [LARGE SCALE GENOMIC DNA]</scope>
    <source>
        <strain evidence="6">G4</strain>
        <tissue evidence="6">Muscle</tissue>
    </source>
</reference>
<sequence length="297" mass="32322">MRVILALLLCSLCCSCHTAESLKAVVILDPDFSPVFYGEHISLKCDIQGELNAGRWSYSWFGNNSPLHVYTETISLGQVLENHNNSNYRCSASPIGSPEPPLESEPYKLLVLEIPHATISIQSPQPPFYSGDRWYKDETKNVVFEGGMFKITEASESAEGQYWCQGKRTQRPTSSQLSDPVHVGLNGSGPSPFLVGFGVAGGVAGGVVLTVLLLKVAPLCCRRHRGPVANSSPAGIGLADRNTNVYQDQSDQGGLPVYETIQPTEPNRRVMDTVYDKLSLSRMGDPSTLSSPYQLGE</sequence>
<dbReference type="InterPro" id="IPR007110">
    <property type="entry name" value="Ig-like_dom"/>
</dbReference>
<dbReference type="Gene3D" id="2.60.40.10">
    <property type="entry name" value="Immunoglobulins"/>
    <property type="match status" value="2"/>
</dbReference>
<keyword evidence="1 4" id="KW-0732">Signal</keyword>